<proteinExistence type="predicted"/>
<accession>A0A0C2FAR5</accession>
<dbReference type="EMBL" id="KN796101">
    <property type="protein sequence ID" value="KIH42171.1"/>
    <property type="molecule type" value="Genomic_DNA"/>
</dbReference>
<reference evidence="1 2" key="1">
    <citation type="submission" date="2013-12" db="EMBL/GenBank/DDBJ databases">
        <title>Draft genome of the parsitic nematode Ancylostoma duodenale.</title>
        <authorList>
            <person name="Mitreva M."/>
        </authorList>
    </citation>
    <scope>NUCLEOTIDE SEQUENCE [LARGE SCALE GENOMIC DNA]</scope>
    <source>
        <strain evidence="1 2">Zhejiang</strain>
    </source>
</reference>
<gene>
    <name evidence="1" type="ORF">ANCDUO_27847</name>
</gene>
<sequence>MECMQNNVQHWTTFFGDEPQKMSKKLTDSIFVYRRVDVILQTLHNTLITAEDQVTSECARRFTDVTTCPKCLTDDSVGYCR</sequence>
<name>A0A0C2FAR5_9BILA</name>
<protein>
    <submittedName>
        <fullName evidence="1">Uncharacterized protein</fullName>
    </submittedName>
</protein>
<evidence type="ECO:0000313" key="1">
    <source>
        <dbReference type="EMBL" id="KIH42171.1"/>
    </source>
</evidence>
<dbReference type="OrthoDB" id="5862142at2759"/>
<evidence type="ECO:0000313" key="2">
    <source>
        <dbReference type="Proteomes" id="UP000054047"/>
    </source>
</evidence>
<dbReference type="Proteomes" id="UP000054047">
    <property type="component" value="Unassembled WGS sequence"/>
</dbReference>
<organism evidence="1 2">
    <name type="scientific">Ancylostoma duodenale</name>
    <dbReference type="NCBI Taxonomy" id="51022"/>
    <lineage>
        <taxon>Eukaryota</taxon>
        <taxon>Metazoa</taxon>
        <taxon>Ecdysozoa</taxon>
        <taxon>Nematoda</taxon>
        <taxon>Chromadorea</taxon>
        <taxon>Rhabditida</taxon>
        <taxon>Rhabditina</taxon>
        <taxon>Rhabditomorpha</taxon>
        <taxon>Strongyloidea</taxon>
        <taxon>Ancylostomatidae</taxon>
        <taxon>Ancylostomatinae</taxon>
        <taxon>Ancylostoma</taxon>
    </lineage>
</organism>
<dbReference type="AlphaFoldDB" id="A0A0C2FAR5"/>
<keyword evidence="2" id="KW-1185">Reference proteome</keyword>